<dbReference type="EMBL" id="SWLE01000007">
    <property type="protein sequence ID" value="TNM98091.1"/>
    <property type="molecule type" value="Genomic_DNA"/>
</dbReference>
<name>A0A4Z2C0Y2_9TELE</name>
<dbReference type="InterPro" id="IPR006574">
    <property type="entry name" value="PRY"/>
</dbReference>
<dbReference type="InterPro" id="IPR003877">
    <property type="entry name" value="SPRY_dom"/>
</dbReference>
<gene>
    <name evidence="4" type="ORF">fugu_014337</name>
</gene>
<comment type="caution">
    <text evidence="4">The sequence shown here is derived from an EMBL/GenBank/DDBJ whole genome shotgun (WGS) entry which is preliminary data.</text>
</comment>
<dbReference type="PRINTS" id="PR01407">
    <property type="entry name" value="BUTYPHLNCDUF"/>
</dbReference>
<evidence type="ECO:0000259" key="3">
    <source>
        <dbReference type="PROSITE" id="PS50188"/>
    </source>
</evidence>
<dbReference type="InterPro" id="IPR050143">
    <property type="entry name" value="TRIM/RBCC"/>
</dbReference>
<protein>
    <recommendedName>
        <fullName evidence="3">B30.2/SPRY domain-containing protein</fullName>
    </recommendedName>
</protein>
<accession>A0A4Z2C0Y2</accession>
<dbReference type="PROSITE" id="PS50188">
    <property type="entry name" value="B302_SPRY"/>
    <property type="match status" value="1"/>
</dbReference>
<reference evidence="4 5" key="1">
    <citation type="submission" date="2019-04" db="EMBL/GenBank/DDBJ databases">
        <title>The sequence and de novo assembly of Takifugu bimaculatus genome using PacBio and Hi-C technologies.</title>
        <authorList>
            <person name="Xu P."/>
            <person name="Liu B."/>
            <person name="Zhou Z."/>
        </authorList>
    </citation>
    <scope>NUCLEOTIDE SEQUENCE [LARGE SCALE GENOMIC DNA]</scope>
    <source>
        <strain evidence="4">TB-2018</strain>
        <tissue evidence="4">Muscle</tissue>
    </source>
</reference>
<feature type="coiled-coil region" evidence="1">
    <location>
        <begin position="146"/>
        <end position="195"/>
    </location>
</feature>
<dbReference type="InterPro" id="IPR013320">
    <property type="entry name" value="ConA-like_dom_sf"/>
</dbReference>
<dbReference type="SMART" id="SM00449">
    <property type="entry name" value="SPRY"/>
    <property type="match status" value="1"/>
</dbReference>
<feature type="coiled-coil region" evidence="1">
    <location>
        <begin position="597"/>
        <end position="737"/>
    </location>
</feature>
<dbReference type="Gene3D" id="2.60.120.920">
    <property type="match status" value="1"/>
</dbReference>
<evidence type="ECO:0000313" key="5">
    <source>
        <dbReference type="Proteomes" id="UP000516260"/>
    </source>
</evidence>
<evidence type="ECO:0000313" key="4">
    <source>
        <dbReference type="EMBL" id="TNM98091.1"/>
    </source>
</evidence>
<organism evidence="4 5">
    <name type="scientific">Takifugu bimaculatus</name>
    <dbReference type="NCBI Taxonomy" id="433685"/>
    <lineage>
        <taxon>Eukaryota</taxon>
        <taxon>Metazoa</taxon>
        <taxon>Chordata</taxon>
        <taxon>Craniata</taxon>
        <taxon>Vertebrata</taxon>
        <taxon>Euteleostomi</taxon>
        <taxon>Actinopterygii</taxon>
        <taxon>Neopterygii</taxon>
        <taxon>Teleostei</taxon>
        <taxon>Neoteleostei</taxon>
        <taxon>Acanthomorphata</taxon>
        <taxon>Eupercaria</taxon>
        <taxon>Tetraodontiformes</taxon>
        <taxon>Tetradontoidea</taxon>
        <taxon>Tetraodontidae</taxon>
        <taxon>Takifugu</taxon>
    </lineage>
</organism>
<keyword evidence="2" id="KW-0732">Signal</keyword>
<dbReference type="SUPFAM" id="SSF49899">
    <property type="entry name" value="Concanavalin A-like lectins/glucanases"/>
    <property type="match status" value="1"/>
</dbReference>
<keyword evidence="1" id="KW-0175">Coiled coil</keyword>
<dbReference type="FunFam" id="2.60.120.920:FF:000004">
    <property type="entry name" value="Butyrophilin subfamily 1 member A1"/>
    <property type="match status" value="1"/>
</dbReference>
<feature type="coiled-coil region" evidence="1">
    <location>
        <begin position="820"/>
        <end position="927"/>
    </location>
</feature>
<dbReference type="CDD" id="cd13733">
    <property type="entry name" value="SPRY_PRY_C-I_1"/>
    <property type="match status" value="1"/>
</dbReference>
<dbReference type="Pfam" id="PF00622">
    <property type="entry name" value="SPRY"/>
    <property type="match status" value="1"/>
</dbReference>
<dbReference type="InterPro" id="IPR003879">
    <property type="entry name" value="Butyrophylin_SPRY"/>
</dbReference>
<feature type="coiled-coil region" evidence="1">
    <location>
        <begin position="965"/>
        <end position="992"/>
    </location>
</feature>
<feature type="coiled-coil region" evidence="1">
    <location>
        <begin position="1068"/>
        <end position="1317"/>
    </location>
</feature>
<feature type="coiled-coil region" evidence="1">
    <location>
        <begin position="401"/>
        <end position="435"/>
    </location>
</feature>
<keyword evidence="5" id="KW-1185">Reference proteome</keyword>
<sequence>MASVSYTVWVPLLLTFVSPASGQGQGFPRKYVLKSPRKFAGVDISSTGALILPPGLNSKNINVTTVVVKPCKRLEELVAELTRELADTTDLYNQMENEASGLKSEVNRLKTQVATCDLSVYQSQLQRKLSHILETFDSEAFWVLKTASLTRDVMRLQQQIKRAANSTDASRDEAMIVLQKELQEKNRQLSVLQQQFQGSRGDDYVKINQIILLLNQIWNLDLLDKETPQKQSAFIAKQTQLDKLISELQRKDATSAMLALLSVQDQITRAQRTTKVVVEESKTNYAIYQRQWSQKVELLKKKVVELSRDVNNTEITMEILKLQSEVENIKLLIVKEKRTTETLTTEMKVSLETLKKQQMVLQKQLEEVDYVQAQMILKIFNIMKEIREQEADEPEYKPSKFTNLETLLQAKEKELTNAQTELKELKRKLQSVGQSCYLHTQSEFEQQVAALASAGESDTALILSAIKLQDEIKILEELIKRTTDKDKLSDLKNQLEAKQEKMFSKITNIERIPKTNPTKILEIVNLYSELWSLQRQPANGTTIEQVRAKQVRLDDLLGGITGNENMKATLRVSSLQNQVDYLQNSLLDLQTSQTAQVSKLKEDLAAKKMELQQYVKDLTDKNETNAKLILKVTDLYNQLRNLERERNSDRSASSMSITQLREQLKDAMEAQSSAEAQVKALQRQLQEQEIKCARIQEEVQELQRRLSSQSERCLNPEEKYNQAKTGLEDMIAKLNANGNARAAKVFSVLLNRTQENQGGAESGDIGEDDFQEMLNIILVEVDDGEATKLLMNIIKLQNQLRQLQRWAASDLPADQKTAITNELAAKNSELQQTIDELEEMNHSSASLIVAATDVYNRLRYARTEQQKDRAEVAELKEQLGRSEAQHERDQAEIDRLQEQLNATVAKCSGVEAEVKGLQEDLEVKMKELQSKSDTVTSLALQVSTLTLQVTNLNSQLQQAAPGAKVKELQMIINEKNAELANKTEELSERSAQSQRILMIIQLQAEIEKYSKTAKNDMDFKKIQGLQERLKDLIDGIEETDDVNTKLTFVLLAQRDEIAKLKIQEDRQTRENLEKIKDLENKVEDFKQQIQDKTQMIDSSNLRASELSAEIMALHKGINAMKDDISKLREENANIVKNLQSRLESSKKKLKDTSLLLQQTDAKNFDLIMEIVEVKDKLKKAQEDSLKSTTRTKNELEEVIETNQREMRRLETANNDLNQLVQELRTCCSDSPNQCEELERDLLQCRKDSEHLLQQMSAKDQKIEELTQQLQEQINQVDKVTEENALLQNERERLESIVEDLQERLSEKEDSVIRARRITMDPDTANPRVGLSAGNTQLYMMAVPQDVQDLPGRFDVVLASLGNTGYSSGRQYWEVSVGDRLCYHLGFASESAQRKGILKFSPATGYWTLILNKQGQFRALDRSPAVVKVQTPPVTLGILLDYKKGQISFYDTGARAHLYSFSGQTFTDKLYPFFNFCNDDLDNQTPIELLPPGPTNWLQ</sequence>
<evidence type="ECO:0000256" key="1">
    <source>
        <dbReference type="SAM" id="Coils"/>
    </source>
</evidence>
<feature type="domain" description="B30.2/SPRY" evidence="3">
    <location>
        <begin position="1297"/>
        <end position="1493"/>
    </location>
</feature>
<feature type="coiled-coil region" evidence="1">
    <location>
        <begin position="71"/>
        <end position="112"/>
    </location>
</feature>
<feature type="coiled-coil region" evidence="1">
    <location>
        <begin position="465"/>
        <end position="501"/>
    </location>
</feature>
<dbReference type="InterPro" id="IPR043136">
    <property type="entry name" value="B30.2/SPRY_sf"/>
</dbReference>
<dbReference type="Pfam" id="PF13765">
    <property type="entry name" value="PRY"/>
    <property type="match status" value="1"/>
</dbReference>
<evidence type="ECO:0000256" key="2">
    <source>
        <dbReference type="SAM" id="SignalP"/>
    </source>
</evidence>
<feature type="coiled-coil region" evidence="1">
    <location>
        <begin position="296"/>
        <end position="323"/>
    </location>
</feature>
<feature type="signal peptide" evidence="2">
    <location>
        <begin position="1"/>
        <end position="22"/>
    </location>
</feature>
<dbReference type="InterPro" id="IPR001870">
    <property type="entry name" value="B30.2/SPRY"/>
</dbReference>
<feature type="chain" id="PRO_5021414269" description="B30.2/SPRY domain-containing protein" evidence="2">
    <location>
        <begin position="23"/>
        <end position="1498"/>
    </location>
</feature>
<dbReference type="Proteomes" id="UP000516260">
    <property type="component" value="Chromosome 15"/>
</dbReference>
<dbReference type="PANTHER" id="PTHR24103">
    <property type="entry name" value="E3 UBIQUITIN-PROTEIN LIGASE TRIM"/>
    <property type="match status" value="1"/>
</dbReference>
<dbReference type="SMART" id="SM00589">
    <property type="entry name" value="PRY"/>
    <property type="match status" value="1"/>
</dbReference>
<proteinExistence type="predicted"/>